<feature type="domain" description="D-alanyl-D-alanine carboxypeptidase-like core" evidence="1">
    <location>
        <begin position="25"/>
        <end position="117"/>
    </location>
</feature>
<evidence type="ECO:0000313" key="3">
    <source>
        <dbReference type="Proteomes" id="UP000093412"/>
    </source>
</evidence>
<comment type="caution">
    <text evidence="2">The sequence shown here is derived from an EMBL/GenBank/DDBJ whole genome shotgun (WGS) entry which is preliminary data.</text>
</comment>
<sequence>MATAYVNGSVPPELLAALDGQPEAQLRADAAAAWNRARADALRRTGTVLRVRGWNRTLAEQERFFFERYEPRKAGGTDVRWYKGVRYVRGRGAAAAIPGTSNHGWGLAVDVDDYGNVGQFDYPRRAATFPVLAEHGWTDTEGRGAIREPWHLVYDPARDQHRNTPPPAPAPVPDVQEDDTMIVVLNKANNAAVIVSGGRSVPVVGWDQYVNLTQTLPSIGVSDAQFNAIVAAFPGGAA</sequence>
<dbReference type="Pfam" id="PF02557">
    <property type="entry name" value="VanY"/>
    <property type="match status" value="1"/>
</dbReference>
<dbReference type="CDD" id="cd14814">
    <property type="entry name" value="Peptidase_M15"/>
    <property type="match status" value="1"/>
</dbReference>
<dbReference type="GO" id="GO:0004180">
    <property type="term" value="F:carboxypeptidase activity"/>
    <property type="evidence" value="ECO:0007669"/>
    <property type="project" value="UniProtKB-KW"/>
</dbReference>
<gene>
    <name evidence="2" type="ORF">OERS_22480</name>
</gene>
<dbReference type="RefSeq" id="WP_068625797.1">
    <property type="nucleotide sequence ID" value="NZ_MAQA01000024.1"/>
</dbReference>
<proteinExistence type="predicted"/>
<keyword evidence="2" id="KW-0645">Protease</keyword>
<dbReference type="InterPro" id="IPR009045">
    <property type="entry name" value="Zn_M74/Hedgehog-like"/>
</dbReference>
<dbReference type="Proteomes" id="UP000093412">
    <property type="component" value="Unassembled WGS sequence"/>
</dbReference>
<protein>
    <submittedName>
        <fullName evidence="2">D-alanyl-D-alanine carboxypeptidase</fullName>
    </submittedName>
</protein>
<accession>A0ABX2Y3A3</accession>
<keyword evidence="2" id="KW-0121">Carboxypeptidase</keyword>
<keyword evidence="3" id="KW-1185">Reference proteome</keyword>
<keyword evidence="2" id="KW-0378">Hydrolase</keyword>
<reference evidence="2 3" key="1">
    <citation type="submission" date="2016-06" db="EMBL/GenBank/DDBJ databases">
        <title>Genome sequence of Oerskovia enterophila DSM 43852.</title>
        <authorList>
            <person name="Poehlein A."/>
            <person name="Jag V."/>
            <person name="Bengelsdorf F.R."/>
            <person name="Daniel R."/>
            <person name="Duerre P."/>
        </authorList>
    </citation>
    <scope>NUCLEOTIDE SEQUENCE [LARGE SCALE GENOMIC DNA]</scope>
    <source>
        <strain evidence="2 3">DSM 43852</strain>
    </source>
</reference>
<dbReference type="SUPFAM" id="SSF55166">
    <property type="entry name" value="Hedgehog/DD-peptidase"/>
    <property type="match status" value="1"/>
</dbReference>
<name>A0ABX2Y3A3_9CELL</name>
<dbReference type="InterPro" id="IPR003709">
    <property type="entry name" value="VanY-like_core_dom"/>
</dbReference>
<organism evidence="2 3">
    <name type="scientific">Oerskovia enterophila</name>
    <dbReference type="NCBI Taxonomy" id="43678"/>
    <lineage>
        <taxon>Bacteria</taxon>
        <taxon>Bacillati</taxon>
        <taxon>Actinomycetota</taxon>
        <taxon>Actinomycetes</taxon>
        <taxon>Micrococcales</taxon>
        <taxon>Cellulomonadaceae</taxon>
        <taxon>Oerskovia</taxon>
    </lineage>
</organism>
<dbReference type="Gene3D" id="3.30.1380.10">
    <property type="match status" value="1"/>
</dbReference>
<dbReference type="EMBL" id="MAQA01000024">
    <property type="protein sequence ID" value="OCI31038.1"/>
    <property type="molecule type" value="Genomic_DNA"/>
</dbReference>
<evidence type="ECO:0000259" key="1">
    <source>
        <dbReference type="Pfam" id="PF02557"/>
    </source>
</evidence>
<evidence type="ECO:0000313" key="2">
    <source>
        <dbReference type="EMBL" id="OCI31038.1"/>
    </source>
</evidence>